<dbReference type="EMBL" id="VFLP01000094">
    <property type="protein sequence ID" value="TRX88235.1"/>
    <property type="molecule type" value="Genomic_DNA"/>
</dbReference>
<reference evidence="13" key="1">
    <citation type="submission" date="2019-06" db="EMBL/GenBank/DDBJ databases">
        <title>Draft genome sequence of the griseofulvin-producing fungus Xylaria cubensis strain G536.</title>
        <authorList>
            <person name="Mead M.E."/>
            <person name="Raja H.A."/>
            <person name="Steenwyk J.L."/>
            <person name="Knowles S.L."/>
            <person name="Oberlies N.H."/>
            <person name="Rokas A."/>
        </authorList>
    </citation>
    <scope>NUCLEOTIDE SEQUENCE [LARGE SCALE GENOMIC DNA]</scope>
    <source>
        <strain evidence="13">G536</strain>
    </source>
</reference>
<dbReference type="GO" id="GO:0005886">
    <property type="term" value="C:plasma membrane"/>
    <property type="evidence" value="ECO:0007669"/>
    <property type="project" value="TreeGrafter"/>
</dbReference>
<protein>
    <recommendedName>
        <fullName evidence="14">Aquaporin</fullName>
    </recommendedName>
</protein>
<keyword evidence="5" id="KW-0677">Repeat</keyword>
<evidence type="ECO:0000256" key="1">
    <source>
        <dbReference type="ARBA" id="ARBA00004141"/>
    </source>
</evidence>
<evidence type="ECO:0000256" key="9">
    <source>
        <dbReference type="RuleBase" id="RU000477"/>
    </source>
</evidence>
<comment type="subcellular location">
    <subcellularLocation>
        <location evidence="1">Membrane</location>
        <topology evidence="1">Multi-pass membrane protein</topology>
    </subcellularLocation>
</comment>
<feature type="compositionally biased region" description="Polar residues" evidence="10">
    <location>
        <begin position="38"/>
        <end position="47"/>
    </location>
</feature>
<comment type="catalytic activity">
    <reaction evidence="8">
        <text>H2O(in) = H2O(out)</text>
        <dbReference type="Rhea" id="RHEA:29667"/>
        <dbReference type="ChEBI" id="CHEBI:15377"/>
    </reaction>
</comment>
<dbReference type="OrthoDB" id="3222at2759"/>
<dbReference type="Pfam" id="PF00230">
    <property type="entry name" value="MIP"/>
    <property type="match status" value="1"/>
</dbReference>
<evidence type="ECO:0000313" key="13">
    <source>
        <dbReference type="Proteomes" id="UP000319160"/>
    </source>
</evidence>
<feature type="transmembrane region" description="Helical" evidence="11">
    <location>
        <begin position="139"/>
        <end position="160"/>
    </location>
</feature>
<feature type="transmembrane region" description="Helical" evidence="11">
    <location>
        <begin position="269"/>
        <end position="289"/>
    </location>
</feature>
<proteinExistence type="inferred from homology"/>
<dbReference type="GO" id="GO:0015250">
    <property type="term" value="F:water channel activity"/>
    <property type="evidence" value="ECO:0007669"/>
    <property type="project" value="TreeGrafter"/>
</dbReference>
<keyword evidence="7 11" id="KW-0472">Membrane</keyword>
<dbReference type="AlphaFoldDB" id="A0A553HJV7"/>
<dbReference type="PRINTS" id="PR00783">
    <property type="entry name" value="MINTRINSICP"/>
</dbReference>
<feature type="transmembrane region" description="Helical" evidence="11">
    <location>
        <begin position="71"/>
        <end position="90"/>
    </location>
</feature>
<feature type="compositionally biased region" description="Basic residues" evidence="10">
    <location>
        <begin position="48"/>
        <end position="57"/>
    </location>
</feature>
<comment type="similarity">
    <text evidence="2 9">Belongs to the MIP/aquaporin (TC 1.A.8) family.</text>
</comment>
<feature type="transmembrane region" description="Helical" evidence="11">
    <location>
        <begin position="200"/>
        <end position="220"/>
    </location>
</feature>
<dbReference type="Gene3D" id="1.20.1080.10">
    <property type="entry name" value="Glycerol uptake facilitator protein"/>
    <property type="match status" value="1"/>
</dbReference>
<organism evidence="12 13">
    <name type="scientific">Xylaria flabelliformis</name>
    <dbReference type="NCBI Taxonomy" id="2512241"/>
    <lineage>
        <taxon>Eukaryota</taxon>
        <taxon>Fungi</taxon>
        <taxon>Dikarya</taxon>
        <taxon>Ascomycota</taxon>
        <taxon>Pezizomycotina</taxon>
        <taxon>Sordariomycetes</taxon>
        <taxon>Xylariomycetidae</taxon>
        <taxon>Xylariales</taxon>
        <taxon>Xylariaceae</taxon>
        <taxon>Xylaria</taxon>
    </lineage>
</organism>
<gene>
    <name evidence="12" type="ORF">FHL15_010860</name>
</gene>
<evidence type="ECO:0000256" key="5">
    <source>
        <dbReference type="ARBA" id="ARBA00022737"/>
    </source>
</evidence>
<dbReference type="PANTHER" id="PTHR19139">
    <property type="entry name" value="AQUAPORIN TRANSPORTER"/>
    <property type="match status" value="1"/>
</dbReference>
<dbReference type="SUPFAM" id="SSF81338">
    <property type="entry name" value="Aquaporin-like"/>
    <property type="match status" value="1"/>
</dbReference>
<evidence type="ECO:0000313" key="12">
    <source>
        <dbReference type="EMBL" id="TRX88235.1"/>
    </source>
</evidence>
<accession>A0A553HJV7</accession>
<feature type="transmembrane region" description="Helical" evidence="11">
    <location>
        <begin position="111"/>
        <end position="133"/>
    </location>
</feature>
<evidence type="ECO:0000256" key="10">
    <source>
        <dbReference type="SAM" id="MobiDB-lite"/>
    </source>
</evidence>
<keyword evidence="13" id="KW-1185">Reference proteome</keyword>
<feature type="transmembrane region" description="Helical" evidence="11">
    <location>
        <begin position="167"/>
        <end position="188"/>
    </location>
</feature>
<dbReference type="InterPro" id="IPR034294">
    <property type="entry name" value="Aquaporin_transptr"/>
</dbReference>
<feature type="region of interest" description="Disordered" evidence="10">
    <location>
        <begin position="320"/>
        <end position="370"/>
    </location>
</feature>
<evidence type="ECO:0008006" key="14">
    <source>
        <dbReference type="Google" id="ProtNLM"/>
    </source>
</evidence>
<dbReference type="PANTHER" id="PTHR19139:SF199">
    <property type="entry name" value="MIP17260P"/>
    <property type="match status" value="1"/>
</dbReference>
<dbReference type="InterPro" id="IPR000425">
    <property type="entry name" value="MIP"/>
</dbReference>
<name>A0A553HJV7_9PEZI</name>
<keyword evidence="4 9" id="KW-0812">Transmembrane</keyword>
<evidence type="ECO:0000256" key="8">
    <source>
        <dbReference type="ARBA" id="ARBA00034651"/>
    </source>
</evidence>
<evidence type="ECO:0000256" key="6">
    <source>
        <dbReference type="ARBA" id="ARBA00022989"/>
    </source>
</evidence>
<feature type="transmembrane region" description="Helical" evidence="11">
    <location>
        <begin position="227"/>
        <end position="249"/>
    </location>
</feature>
<evidence type="ECO:0000256" key="7">
    <source>
        <dbReference type="ARBA" id="ARBA00023136"/>
    </source>
</evidence>
<dbReference type="InterPro" id="IPR023271">
    <property type="entry name" value="Aquaporin-like"/>
</dbReference>
<comment type="caution">
    <text evidence="12">The sequence shown here is derived from an EMBL/GenBank/DDBJ whole genome shotgun (WGS) entry which is preliminary data.</text>
</comment>
<evidence type="ECO:0000256" key="3">
    <source>
        <dbReference type="ARBA" id="ARBA00022448"/>
    </source>
</evidence>
<dbReference type="FunFam" id="1.20.1080.10:FF:000014">
    <property type="entry name" value="Aquaporin 1"/>
    <property type="match status" value="1"/>
</dbReference>
<dbReference type="STRING" id="2512241.A0A553HJV7"/>
<keyword evidence="3 9" id="KW-0813">Transport</keyword>
<sequence>MNHDREGSHAGSGSNFTAADVIAITVYDNHVRFRGSQTGLINNGNHQQHPHGTSRRPRILDSVPLATKNHFVAAVGEFVGTFMFLLFAFGGTNAVNSAPDQGQPEDLSANAARLLFISLCFGISLVVNAWVFYRITGGLFNPAVTIGLMAVGAVGLVRGVIVIISQLVGGIAAASVISGLLPGGLYVSTTLGGNTSVVQGFFIEMFLTAQLVFTILMLAVEKHRGTFMAPVGIGLSLFITQMMGVYYTGGSVNPARSFGPAVATGSFPTYHWIYFIGPILGALVASGFYKFLQVLEYETVNPGQDDDGLFNSHQPFPDDSAFKGRVDANPNFQKGTTPGTSGSQGAPMSRGSTNVGSYGDGPSMEAGRGE</sequence>
<dbReference type="Proteomes" id="UP000319160">
    <property type="component" value="Unassembled WGS sequence"/>
</dbReference>
<evidence type="ECO:0000256" key="2">
    <source>
        <dbReference type="ARBA" id="ARBA00006175"/>
    </source>
</evidence>
<keyword evidence="6 11" id="KW-1133">Transmembrane helix</keyword>
<feature type="compositionally biased region" description="Polar residues" evidence="10">
    <location>
        <begin position="330"/>
        <end position="356"/>
    </location>
</feature>
<evidence type="ECO:0000256" key="11">
    <source>
        <dbReference type="SAM" id="Phobius"/>
    </source>
</evidence>
<feature type="region of interest" description="Disordered" evidence="10">
    <location>
        <begin position="38"/>
        <end position="57"/>
    </location>
</feature>
<evidence type="ECO:0000256" key="4">
    <source>
        <dbReference type="ARBA" id="ARBA00022692"/>
    </source>
</evidence>